<dbReference type="GO" id="GO:0030245">
    <property type="term" value="P:cellulose catabolic process"/>
    <property type="evidence" value="ECO:0007669"/>
    <property type="project" value="UniProtKB-KW"/>
</dbReference>
<dbReference type="PANTHER" id="PTHR47968">
    <property type="entry name" value="CENTROMERE PROTEIN E"/>
    <property type="match status" value="1"/>
</dbReference>
<dbReference type="SUPFAM" id="SSF48208">
    <property type="entry name" value="Six-hairpin glycosidases"/>
    <property type="match status" value="1"/>
</dbReference>
<dbReference type="InterPro" id="IPR018221">
    <property type="entry name" value="Glyco_hydro_9_His_AS"/>
</dbReference>
<dbReference type="InterPro" id="IPR019821">
    <property type="entry name" value="Kinesin_motor_CS"/>
</dbReference>
<evidence type="ECO:0000256" key="4">
    <source>
        <dbReference type="ARBA" id="ARBA00022701"/>
    </source>
</evidence>
<dbReference type="InterPro" id="IPR027417">
    <property type="entry name" value="P-loop_NTPase"/>
</dbReference>
<keyword evidence="21" id="KW-1185">Reference proteome</keyword>
<feature type="binding site" evidence="14">
    <location>
        <begin position="605"/>
        <end position="612"/>
    </location>
    <ligand>
        <name>ATP</name>
        <dbReference type="ChEBI" id="CHEBI:30616"/>
    </ligand>
</feature>
<dbReference type="InterPro" id="IPR021881">
    <property type="entry name" value="NACK_C"/>
</dbReference>
<comment type="catalytic activity">
    <reaction evidence="1 17">
        <text>Endohydrolysis of (1-&gt;4)-beta-D-glucosidic linkages in cellulose, lichenin and cereal beta-D-glucans.</text>
        <dbReference type="EC" id="3.2.1.4"/>
    </reaction>
</comment>
<dbReference type="Gene3D" id="1.50.10.10">
    <property type="match status" value="1"/>
</dbReference>
<protein>
    <recommendedName>
        <fullName evidence="17">Endoglucanase</fullName>
        <ecNumber evidence="17">3.2.1.4</ecNumber>
    </recommendedName>
</protein>
<dbReference type="InterPro" id="IPR012341">
    <property type="entry name" value="6hp_glycosidase-like_sf"/>
</dbReference>
<dbReference type="EC" id="3.2.1.4" evidence="17"/>
<feature type="active site" evidence="15">
    <location>
        <position position="413"/>
    </location>
</feature>
<keyword evidence="6 15" id="KW-0378">Hydrolase</keyword>
<keyword evidence="7 14" id="KW-0067">ATP-binding</keyword>
<dbReference type="GO" id="GO:0008017">
    <property type="term" value="F:microtubule binding"/>
    <property type="evidence" value="ECO:0007669"/>
    <property type="project" value="InterPro"/>
</dbReference>
<evidence type="ECO:0000256" key="17">
    <source>
        <dbReference type="RuleBase" id="RU361166"/>
    </source>
</evidence>
<comment type="caution">
    <text evidence="20">The sequence shown here is derived from an EMBL/GenBank/DDBJ whole genome shotgun (WGS) entry which is preliminary data.</text>
</comment>
<dbReference type="PROSITE" id="PS00698">
    <property type="entry name" value="GH9_3"/>
    <property type="match status" value="1"/>
</dbReference>
<dbReference type="OrthoDB" id="3176171at2759"/>
<dbReference type="Pfam" id="PF00759">
    <property type="entry name" value="Glyco_hydro_9"/>
    <property type="match status" value="1"/>
</dbReference>
<evidence type="ECO:0000256" key="9">
    <source>
        <dbReference type="ARBA" id="ARBA00023054"/>
    </source>
</evidence>
<dbReference type="Gene3D" id="3.40.850.10">
    <property type="entry name" value="Kinesin motor domain"/>
    <property type="match status" value="1"/>
</dbReference>
<feature type="coiled-coil region" evidence="18">
    <location>
        <begin position="1144"/>
        <end position="1174"/>
    </location>
</feature>
<name>A0A9D5C9G4_9LILI</name>
<dbReference type="CDD" id="cd01374">
    <property type="entry name" value="KISc_CENP_E"/>
    <property type="match status" value="1"/>
</dbReference>
<dbReference type="InterPro" id="IPR001701">
    <property type="entry name" value="Glyco_hydro_9"/>
</dbReference>
<evidence type="ECO:0000259" key="19">
    <source>
        <dbReference type="PROSITE" id="PS50067"/>
    </source>
</evidence>
<dbReference type="Proteomes" id="UP001085076">
    <property type="component" value="Miscellaneous, Linkage group lg07"/>
</dbReference>
<dbReference type="InterPro" id="IPR001752">
    <property type="entry name" value="Kinesin_motor_dom"/>
</dbReference>
<evidence type="ECO:0000313" key="21">
    <source>
        <dbReference type="Proteomes" id="UP001085076"/>
    </source>
</evidence>
<evidence type="ECO:0000256" key="12">
    <source>
        <dbReference type="ARBA" id="ARBA00023295"/>
    </source>
</evidence>
<keyword evidence="11 15" id="KW-0119">Carbohydrate metabolism</keyword>
<evidence type="ECO:0000313" key="20">
    <source>
        <dbReference type="EMBL" id="KAJ0968442.1"/>
    </source>
</evidence>
<comment type="similarity">
    <text evidence="3">Belongs to the TRAFAC class myosin-kinesin ATPase superfamily. Kinesin family. KIN-7 subfamily.</text>
</comment>
<dbReference type="PRINTS" id="PR00380">
    <property type="entry name" value="KINESINHEAVY"/>
</dbReference>
<evidence type="ECO:0000256" key="16">
    <source>
        <dbReference type="PROSITE-ProRule" id="PRU10060"/>
    </source>
</evidence>
<dbReference type="GO" id="GO:0008810">
    <property type="term" value="F:cellulase activity"/>
    <property type="evidence" value="ECO:0007669"/>
    <property type="project" value="UniProtKB-EC"/>
</dbReference>
<gene>
    <name evidence="20" type="ORF">J5N97_025359</name>
</gene>
<keyword evidence="8 17" id="KW-0136">Cellulose degradation</keyword>
<dbReference type="PROSITE" id="PS00592">
    <property type="entry name" value="GH9_2"/>
    <property type="match status" value="1"/>
</dbReference>
<keyword evidence="4" id="KW-0493">Microtubule</keyword>
<dbReference type="GO" id="GO:0005874">
    <property type="term" value="C:microtubule"/>
    <property type="evidence" value="ECO:0007669"/>
    <property type="project" value="UniProtKB-KW"/>
</dbReference>
<evidence type="ECO:0000256" key="15">
    <source>
        <dbReference type="PROSITE-ProRule" id="PRU10059"/>
    </source>
</evidence>
<dbReference type="FunFam" id="1.50.10.10:FF:000020">
    <property type="entry name" value="Endoglucanase"/>
    <property type="match status" value="1"/>
</dbReference>
<keyword evidence="10 14" id="KW-0505">Motor protein</keyword>
<evidence type="ECO:0000256" key="7">
    <source>
        <dbReference type="ARBA" id="ARBA00022840"/>
    </source>
</evidence>
<evidence type="ECO:0000256" key="5">
    <source>
        <dbReference type="ARBA" id="ARBA00022741"/>
    </source>
</evidence>
<feature type="domain" description="Kinesin motor" evidence="19">
    <location>
        <begin position="519"/>
        <end position="841"/>
    </location>
</feature>
<dbReference type="GO" id="GO:0005524">
    <property type="term" value="F:ATP binding"/>
    <property type="evidence" value="ECO:0007669"/>
    <property type="project" value="UniProtKB-UniRule"/>
</dbReference>
<evidence type="ECO:0000256" key="10">
    <source>
        <dbReference type="ARBA" id="ARBA00023175"/>
    </source>
</evidence>
<evidence type="ECO:0000256" key="8">
    <source>
        <dbReference type="ARBA" id="ARBA00023001"/>
    </source>
</evidence>
<keyword evidence="13 15" id="KW-0624">Polysaccharide degradation</keyword>
<reference evidence="20" key="2">
    <citation type="journal article" date="2022" name="Hortic Res">
        <title>The genome of Dioscorea zingiberensis sheds light on the biosynthesis, origin and evolution of the medicinally important diosgenin saponins.</title>
        <authorList>
            <person name="Li Y."/>
            <person name="Tan C."/>
            <person name="Li Z."/>
            <person name="Guo J."/>
            <person name="Li S."/>
            <person name="Chen X."/>
            <person name="Wang C."/>
            <person name="Dai X."/>
            <person name="Yang H."/>
            <person name="Song W."/>
            <person name="Hou L."/>
            <person name="Xu J."/>
            <person name="Tong Z."/>
            <person name="Xu A."/>
            <person name="Yuan X."/>
            <person name="Wang W."/>
            <person name="Yang Q."/>
            <person name="Chen L."/>
            <person name="Sun Z."/>
            <person name="Wang K."/>
            <person name="Pan B."/>
            <person name="Chen J."/>
            <person name="Bao Y."/>
            <person name="Liu F."/>
            <person name="Qi X."/>
            <person name="Gang D.R."/>
            <person name="Wen J."/>
            <person name="Li J."/>
        </authorList>
    </citation>
    <scope>NUCLEOTIDE SEQUENCE</scope>
    <source>
        <strain evidence="20">Dzin_1.0</strain>
    </source>
</reference>
<dbReference type="Pfam" id="PF00225">
    <property type="entry name" value="Kinesin"/>
    <property type="match status" value="1"/>
</dbReference>
<keyword evidence="12 15" id="KW-0326">Glycosidase</keyword>
<feature type="coiled-coil region" evidence="18">
    <location>
        <begin position="850"/>
        <end position="920"/>
    </location>
</feature>
<dbReference type="GO" id="GO:0007018">
    <property type="term" value="P:microtubule-based movement"/>
    <property type="evidence" value="ECO:0007669"/>
    <property type="project" value="InterPro"/>
</dbReference>
<dbReference type="EMBL" id="JAGGNH010000007">
    <property type="protein sequence ID" value="KAJ0968442.1"/>
    <property type="molecule type" value="Genomic_DNA"/>
</dbReference>
<organism evidence="20 21">
    <name type="scientific">Dioscorea zingiberensis</name>
    <dbReference type="NCBI Taxonomy" id="325984"/>
    <lineage>
        <taxon>Eukaryota</taxon>
        <taxon>Viridiplantae</taxon>
        <taxon>Streptophyta</taxon>
        <taxon>Embryophyta</taxon>
        <taxon>Tracheophyta</taxon>
        <taxon>Spermatophyta</taxon>
        <taxon>Magnoliopsida</taxon>
        <taxon>Liliopsida</taxon>
        <taxon>Dioscoreales</taxon>
        <taxon>Dioscoreaceae</taxon>
        <taxon>Dioscorea</taxon>
    </lineage>
</organism>
<evidence type="ECO:0000256" key="3">
    <source>
        <dbReference type="ARBA" id="ARBA00007310"/>
    </source>
</evidence>
<evidence type="ECO:0000256" key="11">
    <source>
        <dbReference type="ARBA" id="ARBA00023277"/>
    </source>
</evidence>
<evidence type="ECO:0000256" key="14">
    <source>
        <dbReference type="PROSITE-ProRule" id="PRU00283"/>
    </source>
</evidence>
<evidence type="ECO:0000256" key="2">
    <source>
        <dbReference type="ARBA" id="ARBA00007072"/>
    </source>
</evidence>
<dbReference type="PROSITE" id="PS50067">
    <property type="entry name" value="KINESIN_MOTOR_2"/>
    <property type="match status" value="1"/>
</dbReference>
<proteinExistence type="inferred from homology"/>
<dbReference type="InterPro" id="IPR036961">
    <property type="entry name" value="Kinesin_motor_dom_sf"/>
</dbReference>
<dbReference type="FunFam" id="3.40.850.10:FF:000016">
    <property type="entry name" value="Kinesin-like protein"/>
    <property type="match status" value="1"/>
</dbReference>
<evidence type="ECO:0000256" key="1">
    <source>
        <dbReference type="ARBA" id="ARBA00000966"/>
    </source>
</evidence>
<sequence length="1421" mass="159349">MKKVFFTPLVIVLFTAHYLVLLVSSQVHDYHDALSKSILFFEGQRSGKLPPNQRLTWRADSAVGDGSDAGVDLSGGYYDAGDNVKFGFPMAFTTTMLAWSLIEFGDSMPLNDHENAAVALRWATDYLLKTISHPGKIFVQVGDPLKDHNCWERPEDMDTARTVYTVSEEKPGSDIAGETAAALAASSMFFRSVDNEYSEMLLQNAVRVFEFADAHKGAYSDDPGVRAGVCPFYCDFDGYQDELLWGAAWLRRASQNDSFLSYIQDNGKTLGADDNINEFGWDNKHAGLNVLVSKVTLLTLLLIPFLQSFHADSFMCTLVPESSSSHIRYTPGGLIYKPGGSNMQHVTSIAFLLLSYANYLAKTSQFVNCGSVSAGPASLRLQAKKQVDYLLGDNPMKMSYMVGYGERYPLRVHHRGSSLPSKFSHPEFIACKEGSIYYNSSNPNPNLLIGAVVGGPGEDDVYEDDRADFRKSEPTTYINAPLGGRMGTIGEDELARWEKTEGGVAAGIPGAGGGSGEERILVSVRLRPLNSIEISRNDPADWECINNTTIIHRNGVNDRSMPPSAYTFDRVFGHQCTTRQVYVDAARDVALSVVNGINSSIFAYGQTSSGKTYTMTGITEYSVADIYDYIEKHEEREFVLKFSAMEIYNEAVRDLLSSDGSPLRLLDDPERGTIVDRLTEETLRDRDHLKELLSVCEAQRQIGETSMNEMSSRSHQILRLTIESSTRQFLGKENFSSLSASVNFIDLAGSERASQALSAGTRLKEGCHINRSLLTLGTVIRKLSKGRNGHVPYRDSKLTRILQSSLGGNARTAIICTMSPARSHIEQSRNTLLFATCAKEVATSAKVNVVMSDKALVKHLQKELARLESELRCPNLSPNSSHSEALKERDSRIKKMEKEIKELIEQRDLAQSRLDGLLQASREWDEVSQHSACNAENTYEDMISISEASGVDHQSQDSSVLSFDSTVGSHNCKEIQSEQCETQKEENSTSPKYNPELVYHQRTEEGERNEYADFDDICKEVQCIEMTDNKRSINEDFDLLLTEETEFLVPVIVDTKKTLKSDVDLTAIEEQVDNLKENGDESSPLLLVKEEEFKNLKTSDELPPLESRSLGLSRSRSCRARLMNSCSTSPSFLEKIEPSPSPYLKERRQSALELSAELENLQELKNNSNEVLKKPNGRTASKEDVTSISGFVDGLKEMAKIHYQDTERTISEDFEEKKTVRDVCLQPVISPSESPSRWPIEFAKKQQEIIELWHACNVSLIHRTYFFLLFKGDPADSIYIEVEQRRLSFLKNTFSQGDLNRTSPEDGQKITLASSIRNLRREREMLCRQMQKRMSAMEREELYSKWGISLQSKRRRMQLAKQLWSETTDMEHVKESASIVAKLIGLLEPEHALKEMFGLSFTPQLAHRRSFSWKNGMSSIK</sequence>
<dbReference type="SMART" id="SM00129">
    <property type="entry name" value="KISc"/>
    <property type="match status" value="1"/>
</dbReference>
<feature type="active site" evidence="16">
    <location>
        <position position="464"/>
    </location>
</feature>
<reference evidence="20" key="1">
    <citation type="submission" date="2021-03" db="EMBL/GenBank/DDBJ databases">
        <authorList>
            <person name="Li Z."/>
            <person name="Yang C."/>
        </authorList>
    </citation>
    <scope>NUCLEOTIDE SEQUENCE</scope>
    <source>
        <strain evidence="20">Dzin_1.0</strain>
        <tissue evidence="20">Leaf</tissue>
    </source>
</reference>
<evidence type="ECO:0000256" key="6">
    <source>
        <dbReference type="ARBA" id="ARBA00022801"/>
    </source>
</evidence>
<evidence type="ECO:0000256" key="18">
    <source>
        <dbReference type="SAM" id="Coils"/>
    </source>
</evidence>
<dbReference type="PROSITE" id="PS00411">
    <property type="entry name" value="KINESIN_MOTOR_1"/>
    <property type="match status" value="1"/>
</dbReference>
<dbReference type="PANTHER" id="PTHR47968:SF18">
    <property type="entry name" value="KINESIN-LIKE PROTEIN KIN-7F"/>
    <property type="match status" value="1"/>
</dbReference>
<evidence type="ECO:0000256" key="13">
    <source>
        <dbReference type="ARBA" id="ARBA00023326"/>
    </source>
</evidence>
<dbReference type="SUPFAM" id="SSF52540">
    <property type="entry name" value="P-loop containing nucleoside triphosphate hydrolases"/>
    <property type="match status" value="1"/>
</dbReference>
<dbReference type="Pfam" id="PF11995">
    <property type="entry name" value="DUF3490"/>
    <property type="match status" value="1"/>
</dbReference>
<keyword evidence="5 14" id="KW-0547">Nucleotide-binding</keyword>
<accession>A0A9D5C9G4</accession>
<feature type="active site" evidence="16">
    <location>
        <position position="473"/>
    </location>
</feature>
<dbReference type="InterPro" id="IPR027640">
    <property type="entry name" value="Kinesin-like_fam"/>
</dbReference>
<dbReference type="InterPro" id="IPR033126">
    <property type="entry name" value="Glyco_hydro_9_Asp/Glu_AS"/>
</dbReference>
<keyword evidence="9 18" id="KW-0175">Coiled coil</keyword>
<dbReference type="GO" id="GO:0003777">
    <property type="term" value="F:microtubule motor activity"/>
    <property type="evidence" value="ECO:0007669"/>
    <property type="project" value="InterPro"/>
</dbReference>
<comment type="similarity">
    <text evidence="2 15 17">Belongs to the glycosyl hydrolase 9 (cellulase E) family.</text>
</comment>
<dbReference type="InterPro" id="IPR008928">
    <property type="entry name" value="6-hairpin_glycosidase_sf"/>
</dbReference>